<comment type="catalytic activity">
    <reaction evidence="12 14">
        <text>2 cob(II)yrinate a,c diamide + reduced [electron-transfer flavoprotein] + 2 ATP = 2 adenosylcob(III)yrinate a,c-diamide + 2 triphosphate + oxidized [electron-transfer flavoprotein] + 3 H(+)</text>
        <dbReference type="Rhea" id="RHEA:11528"/>
        <dbReference type="Rhea" id="RHEA-COMP:10685"/>
        <dbReference type="Rhea" id="RHEA-COMP:10686"/>
        <dbReference type="ChEBI" id="CHEBI:15378"/>
        <dbReference type="ChEBI" id="CHEBI:18036"/>
        <dbReference type="ChEBI" id="CHEBI:30616"/>
        <dbReference type="ChEBI" id="CHEBI:57692"/>
        <dbReference type="ChEBI" id="CHEBI:58307"/>
        <dbReference type="ChEBI" id="CHEBI:58503"/>
        <dbReference type="ChEBI" id="CHEBI:58537"/>
        <dbReference type="EC" id="2.5.1.17"/>
    </reaction>
</comment>
<dbReference type="PANTHER" id="PTHR12213:SF0">
    <property type="entry name" value="CORRINOID ADENOSYLTRANSFERASE MMAB"/>
    <property type="match status" value="1"/>
</dbReference>
<dbReference type="UniPathway" id="UPA00148">
    <property type="reaction ID" value="UER00233"/>
</dbReference>
<protein>
    <recommendedName>
        <fullName evidence="4 14">Corrinoid adenosyltransferase</fullName>
        <ecNumber evidence="3 14">2.5.1.17</ecNumber>
    </recommendedName>
    <alternativeName>
        <fullName evidence="9 14">Cob(II)alamin adenosyltransferase</fullName>
    </alternativeName>
    <alternativeName>
        <fullName evidence="11 14">Cob(II)yrinic acid a,c-diamide adenosyltransferase</fullName>
    </alternativeName>
    <alternativeName>
        <fullName evidence="10 14">Cobinamide/cobalamin adenosyltransferase</fullName>
    </alternativeName>
</protein>
<comment type="similarity">
    <text evidence="2 14">Belongs to the Cob(I)alamin adenosyltransferase family.</text>
</comment>
<sequence>MEGAARRRTPIYTRRGDGGTTGMLYGGRLPKDHPQVELNGAVDETQAQLGVVRASAAVDLATICLDLERDLWVLMAEVATLPEHRSKLVPGETLVTKAMVERLERLIDDVSERFEPIRDFVVPGGTPTAAALDVARTVCRRAERLAVRFVASAPSSHVGAYLNRLSDALWTLARWQEGMHLRAKDVGVE</sequence>
<evidence type="ECO:0000256" key="10">
    <source>
        <dbReference type="ARBA" id="ARBA00033334"/>
    </source>
</evidence>
<evidence type="ECO:0000256" key="11">
    <source>
        <dbReference type="ARBA" id="ARBA00033354"/>
    </source>
</evidence>
<dbReference type="GO" id="GO:0005524">
    <property type="term" value="F:ATP binding"/>
    <property type="evidence" value="ECO:0007669"/>
    <property type="project" value="UniProtKB-UniRule"/>
</dbReference>
<evidence type="ECO:0000256" key="7">
    <source>
        <dbReference type="ARBA" id="ARBA00022741"/>
    </source>
</evidence>
<comment type="catalytic activity">
    <reaction evidence="13 14">
        <text>2 cob(II)alamin + reduced [electron-transfer flavoprotein] + 2 ATP = 2 adenosylcob(III)alamin + 2 triphosphate + oxidized [electron-transfer flavoprotein] + 3 H(+)</text>
        <dbReference type="Rhea" id="RHEA:28671"/>
        <dbReference type="Rhea" id="RHEA-COMP:10685"/>
        <dbReference type="Rhea" id="RHEA-COMP:10686"/>
        <dbReference type="ChEBI" id="CHEBI:15378"/>
        <dbReference type="ChEBI" id="CHEBI:16304"/>
        <dbReference type="ChEBI" id="CHEBI:18036"/>
        <dbReference type="ChEBI" id="CHEBI:18408"/>
        <dbReference type="ChEBI" id="CHEBI:30616"/>
        <dbReference type="ChEBI" id="CHEBI:57692"/>
        <dbReference type="ChEBI" id="CHEBI:58307"/>
        <dbReference type="EC" id="2.5.1.17"/>
    </reaction>
</comment>
<dbReference type="InterPro" id="IPR036451">
    <property type="entry name" value="CblAdoTrfase-like_sf"/>
</dbReference>
<evidence type="ECO:0000256" key="14">
    <source>
        <dbReference type="RuleBase" id="RU366026"/>
    </source>
</evidence>
<dbReference type="KEGG" id="afo:Afer_0722"/>
<dbReference type="PANTHER" id="PTHR12213">
    <property type="entry name" value="CORRINOID ADENOSYLTRANSFERASE"/>
    <property type="match status" value="1"/>
</dbReference>
<dbReference type="AlphaFoldDB" id="C7LY64"/>
<dbReference type="eggNOG" id="COG2096">
    <property type="taxonomic scope" value="Bacteria"/>
</dbReference>
<evidence type="ECO:0000256" key="13">
    <source>
        <dbReference type="ARBA" id="ARBA00048692"/>
    </source>
</evidence>
<dbReference type="Proteomes" id="UP000000771">
    <property type="component" value="Chromosome"/>
</dbReference>
<evidence type="ECO:0000256" key="12">
    <source>
        <dbReference type="ARBA" id="ARBA00048555"/>
    </source>
</evidence>
<reference evidence="17 18" key="1">
    <citation type="journal article" date="2009" name="Stand. Genomic Sci.">
        <title>Complete genome sequence of Acidimicrobium ferrooxidans type strain (ICP).</title>
        <authorList>
            <person name="Clum A."/>
            <person name="Nolan M."/>
            <person name="Lang E."/>
            <person name="Glavina Del Rio T."/>
            <person name="Tice H."/>
            <person name="Copeland A."/>
            <person name="Cheng J.F."/>
            <person name="Lucas S."/>
            <person name="Chen F."/>
            <person name="Bruce D."/>
            <person name="Goodwin L."/>
            <person name="Pitluck S."/>
            <person name="Ivanova N."/>
            <person name="Mavrommatis K."/>
            <person name="Mikhailova N."/>
            <person name="Pati A."/>
            <person name="Chen A."/>
            <person name="Palaniappan K."/>
            <person name="Goker M."/>
            <person name="Spring S."/>
            <person name="Land M."/>
            <person name="Hauser L."/>
            <person name="Chang Y.J."/>
            <person name="Jeffries C.C."/>
            <person name="Chain P."/>
            <person name="Bristow J."/>
            <person name="Eisen J.A."/>
            <person name="Markowitz V."/>
            <person name="Hugenholtz P."/>
            <person name="Kyrpides N.C."/>
            <person name="Klenk H.P."/>
            <person name="Lapidus A."/>
        </authorList>
    </citation>
    <scope>NUCLEOTIDE SEQUENCE [LARGE SCALE GENOMIC DNA]</scope>
    <source>
        <strain evidence="18">DSM 10331 / JCM 15462 / NBRC 103882 / ICP</strain>
    </source>
</reference>
<keyword evidence="6 14" id="KW-0808">Transferase</keyword>
<evidence type="ECO:0000259" key="16">
    <source>
        <dbReference type="Pfam" id="PF01923"/>
    </source>
</evidence>
<evidence type="ECO:0000313" key="17">
    <source>
        <dbReference type="EMBL" id="ACU53672.1"/>
    </source>
</evidence>
<keyword evidence="7 14" id="KW-0547">Nucleotide-binding</keyword>
<evidence type="ECO:0000256" key="3">
    <source>
        <dbReference type="ARBA" id="ARBA00012454"/>
    </source>
</evidence>
<dbReference type="GO" id="GO:0009236">
    <property type="term" value="P:cobalamin biosynthetic process"/>
    <property type="evidence" value="ECO:0007669"/>
    <property type="project" value="UniProtKB-UniRule"/>
</dbReference>
<evidence type="ECO:0000256" key="4">
    <source>
        <dbReference type="ARBA" id="ARBA00020963"/>
    </source>
</evidence>
<evidence type="ECO:0000256" key="6">
    <source>
        <dbReference type="ARBA" id="ARBA00022679"/>
    </source>
</evidence>
<dbReference type="EC" id="2.5.1.17" evidence="3 14"/>
<comment type="pathway">
    <text evidence="1 14">Cofactor biosynthesis; adenosylcobalamin biosynthesis; adenosylcobalamin from cob(II)yrinate a,c-diamide: step 2/7.</text>
</comment>
<feature type="domain" description="Cobalamin adenosyltransferase-like" evidence="16">
    <location>
        <begin position="11"/>
        <end position="175"/>
    </location>
</feature>
<keyword evidence="5 14" id="KW-0169">Cobalamin biosynthesis</keyword>
<dbReference type="EMBL" id="CP001631">
    <property type="protein sequence ID" value="ACU53672.1"/>
    <property type="molecule type" value="Genomic_DNA"/>
</dbReference>
<dbReference type="InterPro" id="IPR029499">
    <property type="entry name" value="PduO-typ"/>
</dbReference>
<name>C7LY64_ACIFD</name>
<accession>C7LY64</accession>
<evidence type="ECO:0000256" key="15">
    <source>
        <dbReference type="SAM" id="MobiDB-lite"/>
    </source>
</evidence>
<evidence type="ECO:0000256" key="8">
    <source>
        <dbReference type="ARBA" id="ARBA00022840"/>
    </source>
</evidence>
<feature type="region of interest" description="Disordered" evidence="15">
    <location>
        <begin position="1"/>
        <end position="22"/>
    </location>
</feature>
<evidence type="ECO:0000256" key="1">
    <source>
        <dbReference type="ARBA" id="ARBA00005121"/>
    </source>
</evidence>
<keyword evidence="18" id="KW-1185">Reference proteome</keyword>
<dbReference type="GO" id="GO:0008817">
    <property type="term" value="F:corrinoid adenosyltransferase activity"/>
    <property type="evidence" value="ECO:0007669"/>
    <property type="project" value="UniProtKB-UniRule"/>
</dbReference>
<gene>
    <name evidence="17" type="ordered locus">Afer_0722</name>
</gene>
<evidence type="ECO:0000256" key="9">
    <source>
        <dbReference type="ARBA" id="ARBA00031529"/>
    </source>
</evidence>
<dbReference type="Pfam" id="PF01923">
    <property type="entry name" value="Cob_adeno_trans"/>
    <property type="match status" value="1"/>
</dbReference>
<evidence type="ECO:0000256" key="5">
    <source>
        <dbReference type="ARBA" id="ARBA00022573"/>
    </source>
</evidence>
<proteinExistence type="inferred from homology"/>
<dbReference type="InterPro" id="IPR016030">
    <property type="entry name" value="CblAdoTrfase-like"/>
</dbReference>
<dbReference type="Gene3D" id="1.20.1200.10">
    <property type="entry name" value="Cobalamin adenosyltransferase-like"/>
    <property type="match status" value="1"/>
</dbReference>
<organism evidence="17 18">
    <name type="scientific">Acidimicrobium ferrooxidans (strain DSM 10331 / JCM 15462 / NBRC 103882 / ICP)</name>
    <dbReference type="NCBI Taxonomy" id="525909"/>
    <lineage>
        <taxon>Bacteria</taxon>
        <taxon>Bacillati</taxon>
        <taxon>Actinomycetota</taxon>
        <taxon>Acidimicrobiia</taxon>
        <taxon>Acidimicrobiales</taxon>
        <taxon>Acidimicrobiaceae</taxon>
        <taxon>Acidimicrobium</taxon>
    </lineage>
</organism>
<keyword evidence="8 14" id="KW-0067">ATP-binding</keyword>
<evidence type="ECO:0000256" key="2">
    <source>
        <dbReference type="ARBA" id="ARBA00007487"/>
    </source>
</evidence>
<dbReference type="HOGENOM" id="CLU_083486_0_2_11"/>
<dbReference type="NCBIfam" id="TIGR00636">
    <property type="entry name" value="PduO_Nterm"/>
    <property type="match status" value="1"/>
</dbReference>
<dbReference type="RefSeq" id="WP_015798161.1">
    <property type="nucleotide sequence ID" value="NC_013124.1"/>
</dbReference>
<dbReference type="STRING" id="525909.Afer_0722"/>
<dbReference type="SUPFAM" id="SSF89028">
    <property type="entry name" value="Cobalamin adenosyltransferase-like"/>
    <property type="match status" value="1"/>
</dbReference>
<evidence type="ECO:0000313" key="18">
    <source>
        <dbReference type="Proteomes" id="UP000000771"/>
    </source>
</evidence>